<name>A0A5B7CGZ1_PORTR</name>
<organism evidence="1 2">
    <name type="scientific">Portunus trituberculatus</name>
    <name type="common">Swimming crab</name>
    <name type="synonym">Neptunus trituberculatus</name>
    <dbReference type="NCBI Taxonomy" id="210409"/>
    <lineage>
        <taxon>Eukaryota</taxon>
        <taxon>Metazoa</taxon>
        <taxon>Ecdysozoa</taxon>
        <taxon>Arthropoda</taxon>
        <taxon>Crustacea</taxon>
        <taxon>Multicrustacea</taxon>
        <taxon>Malacostraca</taxon>
        <taxon>Eumalacostraca</taxon>
        <taxon>Eucarida</taxon>
        <taxon>Decapoda</taxon>
        <taxon>Pleocyemata</taxon>
        <taxon>Brachyura</taxon>
        <taxon>Eubrachyura</taxon>
        <taxon>Portunoidea</taxon>
        <taxon>Portunidae</taxon>
        <taxon>Portuninae</taxon>
        <taxon>Portunus</taxon>
    </lineage>
</organism>
<sequence length="60" mass="6658">MGLLSTPGQARPSVIIVSVQCIISCRDYIAYRIFEIFPPVLPPPRIFSPGARIGQFLLEL</sequence>
<dbReference type="EMBL" id="VSRR010000008">
    <property type="protein sequence ID" value="MPC07766.1"/>
    <property type="molecule type" value="Genomic_DNA"/>
</dbReference>
<reference evidence="1 2" key="1">
    <citation type="submission" date="2019-05" db="EMBL/GenBank/DDBJ databases">
        <title>Another draft genome of Portunus trituberculatus and its Hox gene families provides insights of decapod evolution.</title>
        <authorList>
            <person name="Jeong J.-H."/>
            <person name="Song I."/>
            <person name="Kim S."/>
            <person name="Choi T."/>
            <person name="Kim D."/>
            <person name="Ryu S."/>
            <person name="Kim W."/>
        </authorList>
    </citation>
    <scope>NUCLEOTIDE SEQUENCE [LARGE SCALE GENOMIC DNA]</scope>
    <source>
        <tissue evidence="1">Muscle</tissue>
    </source>
</reference>
<gene>
    <name evidence="1" type="ORF">E2C01_000333</name>
</gene>
<dbReference type="AlphaFoldDB" id="A0A5B7CGZ1"/>
<dbReference type="Proteomes" id="UP000324222">
    <property type="component" value="Unassembled WGS sequence"/>
</dbReference>
<protein>
    <submittedName>
        <fullName evidence="1">Uncharacterized protein</fullName>
    </submittedName>
</protein>
<comment type="caution">
    <text evidence="1">The sequence shown here is derived from an EMBL/GenBank/DDBJ whole genome shotgun (WGS) entry which is preliminary data.</text>
</comment>
<evidence type="ECO:0000313" key="2">
    <source>
        <dbReference type="Proteomes" id="UP000324222"/>
    </source>
</evidence>
<evidence type="ECO:0000313" key="1">
    <source>
        <dbReference type="EMBL" id="MPC07766.1"/>
    </source>
</evidence>
<proteinExistence type="predicted"/>
<accession>A0A5B7CGZ1</accession>
<keyword evidence="2" id="KW-1185">Reference proteome</keyword>